<evidence type="ECO:0000313" key="5">
    <source>
        <dbReference type="Proteomes" id="UP000095287"/>
    </source>
</evidence>
<dbReference type="InterPro" id="IPR036322">
    <property type="entry name" value="WD40_repeat_dom_sf"/>
</dbReference>
<feature type="repeat" description="WD" evidence="3">
    <location>
        <begin position="25"/>
        <end position="66"/>
    </location>
</feature>
<keyword evidence="1 3" id="KW-0853">WD repeat</keyword>
<dbReference type="PROSITE" id="PS50082">
    <property type="entry name" value="WD_REPEATS_2"/>
    <property type="match status" value="2"/>
</dbReference>
<dbReference type="SMART" id="SM00320">
    <property type="entry name" value="WD40"/>
    <property type="match status" value="4"/>
</dbReference>
<dbReference type="AlphaFoldDB" id="A0A1I7ZH49"/>
<evidence type="ECO:0000313" key="6">
    <source>
        <dbReference type="WBParaSite" id="L893_g26486.t1"/>
    </source>
</evidence>
<dbReference type="InterPro" id="IPR001680">
    <property type="entry name" value="WD40_rpt"/>
</dbReference>
<dbReference type="InterPro" id="IPR015943">
    <property type="entry name" value="WD40/YVTN_repeat-like_dom_sf"/>
</dbReference>
<evidence type="ECO:0000256" key="3">
    <source>
        <dbReference type="PROSITE-ProRule" id="PRU00221"/>
    </source>
</evidence>
<dbReference type="InterPro" id="IPR050630">
    <property type="entry name" value="WD_repeat_EMAP"/>
</dbReference>
<dbReference type="Pfam" id="PF23414">
    <property type="entry name" value="Beta-prop_EML_2"/>
    <property type="match status" value="1"/>
</dbReference>
<dbReference type="SUPFAM" id="SSF50978">
    <property type="entry name" value="WD40 repeat-like"/>
    <property type="match status" value="1"/>
</dbReference>
<dbReference type="Gene3D" id="2.130.10.10">
    <property type="entry name" value="YVTN repeat-like/Quinoprotein amine dehydrogenase"/>
    <property type="match status" value="1"/>
</dbReference>
<name>A0A1I7ZH49_9BILA</name>
<dbReference type="WBParaSite" id="L893_g26486.t1">
    <property type="protein sequence ID" value="L893_g26486.t1"/>
    <property type="gene ID" value="L893_g26486"/>
</dbReference>
<protein>
    <submittedName>
        <fullName evidence="6">WD_REPEATS_REGION domain-containing protein</fullName>
    </submittedName>
</protein>
<dbReference type="PROSITE" id="PS50294">
    <property type="entry name" value="WD_REPEATS_REGION"/>
    <property type="match status" value="2"/>
</dbReference>
<dbReference type="InterPro" id="IPR055442">
    <property type="entry name" value="Beta-prop_EML-like_2nd"/>
</dbReference>
<dbReference type="PANTHER" id="PTHR13720:SF33">
    <property type="entry name" value="HELP DOMAIN-CONTAINING PROTEIN"/>
    <property type="match status" value="1"/>
</dbReference>
<dbReference type="GO" id="GO:0008017">
    <property type="term" value="F:microtubule binding"/>
    <property type="evidence" value="ECO:0007669"/>
    <property type="project" value="TreeGrafter"/>
</dbReference>
<evidence type="ECO:0000256" key="1">
    <source>
        <dbReference type="ARBA" id="ARBA00022574"/>
    </source>
</evidence>
<keyword evidence="5" id="KW-1185">Reference proteome</keyword>
<feature type="repeat" description="WD" evidence="3">
    <location>
        <begin position="268"/>
        <end position="307"/>
    </location>
</feature>
<dbReference type="Proteomes" id="UP000095287">
    <property type="component" value="Unplaced"/>
</dbReference>
<reference evidence="6" key="1">
    <citation type="submission" date="2016-11" db="UniProtKB">
        <authorList>
            <consortium name="WormBaseParasite"/>
        </authorList>
    </citation>
    <scope>IDENTIFICATION</scope>
</reference>
<organism evidence="5 6">
    <name type="scientific">Steinernema glaseri</name>
    <dbReference type="NCBI Taxonomy" id="37863"/>
    <lineage>
        <taxon>Eukaryota</taxon>
        <taxon>Metazoa</taxon>
        <taxon>Ecdysozoa</taxon>
        <taxon>Nematoda</taxon>
        <taxon>Chromadorea</taxon>
        <taxon>Rhabditida</taxon>
        <taxon>Tylenchina</taxon>
        <taxon>Panagrolaimomorpha</taxon>
        <taxon>Strongyloidoidea</taxon>
        <taxon>Steinernematidae</taxon>
        <taxon>Steinernema</taxon>
    </lineage>
</organism>
<accession>A0A1I7ZH49</accession>
<evidence type="ECO:0000259" key="4">
    <source>
        <dbReference type="Pfam" id="PF23414"/>
    </source>
</evidence>
<evidence type="ECO:0000256" key="2">
    <source>
        <dbReference type="ARBA" id="ARBA00022737"/>
    </source>
</evidence>
<keyword evidence="2" id="KW-0677">Repeat</keyword>
<dbReference type="PANTHER" id="PTHR13720">
    <property type="entry name" value="WD-40 REPEAT PROTEIN"/>
    <property type="match status" value="1"/>
</dbReference>
<sequence>MIYVGTMTNSILLGDMRSGNFRYVLRTHHDSVCGLTVYADGSSFATCSDDGNVFVWDVASMSLPRETLFQGGAHCVSVCPSNEAILAVGGVSNGNWRVLDTVAGRMLFSASESDSPDSVVSAIRFAPDSKTVVVATSDQRLVFATVSPNLQRYTKVHDCQGLASPVFALDWSADSKLVRVNTRSNDVGYYCASSGRILSEQERPKDIQWATTTCPLRFETACIVQSSPGVVAVAGSRNDRLNAAVLDSGAVRLYTNPTTSINANFVEALGHSGHVANVAFALSDSRLITVGAQDAAVFQWRIEANSC</sequence>
<proteinExistence type="predicted"/>
<feature type="domain" description="EML-like second beta-propeller" evidence="4">
    <location>
        <begin position="33"/>
        <end position="302"/>
    </location>
</feature>